<protein>
    <recommendedName>
        <fullName evidence="4">Outer membrane lipoprotein-sorting protein</fullName>
    </recommendedName>
</protein>
<evidence type="ECO:0008006" key="4">
    <source>
        <dbReference type="Google" id="ProtNLM"/>
    </source>
</evidence>
<evidence type="ECO:0000256" key="1">
    <source>
        <dbReference type="SAM" id="SignalP"/>
    </source>
</evidence>
<comment type="caution">
    <text evidence="2">The sequence shown here is derived from an EMBL/GenBank/DDBJ whole genome shotgun (WGS) entry which is preliminary data.</text>
</comment>
<keyword evidence="3" id="KW-1185">Reference proteome</keyword>
<dbReference type="Proteomes" id="UP001168579">
    <property type="component" value="Unassembled WGS sequence"/>
</dbReference>
<evidence type="ECO:0000313" key="2">
    <source>
        <dbReference type="EMBL" id="MDO1512201.1"/>
    </source>
</evidence>
<keyword evidence="1" id="KW-0732">Signal</keyword>
<sequence length="240" mass="27083">MKKLFIIILTVLIFVPKQNNAQDNGAVVAGAVGALAAIGAGVAAVEQMKERAELTATEWLLANNPDITSFSLKTIDFEGKKLKDMSSASVITFKIQEFTPGDKPELNGRKQVLLGFTSHGWINEYGIDFNKIKWFLIDEPEWTKMMVSYVKVASGETSDFNVKSTLQNGRIVNKGVRLKNKMTIPFYQLSGDMYVVTDYNNEMKFVYNEKSLGIFLKDTKDLVQIKRSSLIELHEFFFEE</sequence>
<gene>
    <name evidence="2" type="ORF">Q2T41_05980</name>
</gene>
<feature type="signal peptide" evidence="1">
    <location>
        <begin position="1"/>
        <end position="21"/>
    </location>
</feature>
<evidence type="ECO:0000313" key="3">
    <source>
        <dbReference type="Proteomes" id="UP001168579"/>
    </source>
</evidence>
<accession>A0ABT8RMR2</accession>
<organism evidence="2 3">
    <name type="scientific">Maribacter confluentis</name>
    <dbReference type="NCBI Taxonomy" id="1656093"/>
    <lineage>
        <taxon>Bacteria</taxon>
        <taxon>Pseudomonadati</taxon>
        <taxon>Bacteroidota</taxon>
        <taxon>Flavobacteriia</taxon>
        <taxon>Flavobacteriales</taxon>
        <taxon>Flavobacteriaceae</taxon>
        <taxon>Maribacter</taxon>
    </lineage>
</organism>
<dbReference type="EMBL" id="JAUKUC010000001">
    <property type="protein sequence ID" value="MDO1512201.1"/>
    <property type="molecule type" value="Genomic_DNA"/>
</dbReference>
<feature type="chain" id="PRO_5046313338" description="Outer membrane lipoprotein-sorting protein" evidence="1">
    <location>
        <begin position="22"/>
        <end position="240"/>
    </location>
</feature>
<dbReference type="RefSeq" id="WP_304435323.1">
    <property type="nucleotide sequence ID" value="NZ_JAUKUC010000001.1"/>
</dbReference>
<reference evidence="2" key="2">
    <citation type="submission" date="2023-06" db="EMBL/GenBank/DDBJ databases">
        <authorList>
            <person name="Lucena T."/>
            <person name="Sun Q."/>
        </authorList>
    </citation>
    <scope>NUCLEOTIDE SEQUENCE</scope>
    <source>
        <strain evidence="2">CECT 8869</strain>
    </source>
</reference>
<name>A0ABT8RMR2_9FLAO</name>
<reference evidence="2" key="1">
    <citation type="journal article" date="2014" name="Int. J. Syst. Evol. Microbiol.">
        <title>Complete genome of a new Firmicutes species belonging to the dominant human colonic microbiota ('Ruminococcus bicirculans') reveals two chromosomes and a selective capacity to utilize plant glucans.</title>
        <authorList>
            <consortium name="NISC Comparative Sequencing Program"/>
            <person name="Wegmann U."/>
            <person name="Louis P."/>
            <person name="Goesmann A."/>
            <person name="Henrissat B."/>
            <person name="Duncan S.H."/>
            <person name="Flint H.J."/>
        </authorList>
    </citation>
    <scope>NUCLEOTIDE SEQUENCE</scope>
    <source>
        <strain evidence="2">CECT 8869</strain>
    </source>
</reference>
<proteinExistence type="predicted"/>